<dbReference type="EMBL" id="AVPF01000033">
    <property type="protein sequence ID" value="KGX86155.1"/>
    <property type="molecule type" value="Genomic_DNA"/>
</dbReference>
<dbReference type="OrthoDB" id="2355652at2"/>
<evidence type="ECO:0000313" key="2">
    <source>
        <dbReference type="Proteomes" id="UP000030403"/>
    </source>
</evidence>
<reference evidence="1 2" key="1">
    <citation type="submission" date="2013-08" db="EMBL/GenBank/DDBJ databases">
        <authorList>
            <person name="Huang J."/>
            <person name="Wang G."/>
        </authorList>
    </citation>
    <scope>NUCLEOTIDE SEQUENCE [LARGE SCALE GENOMIC DNA]</scope>
    <source>
        <strain evidence="1 2">BH030004</strain>
    </source>
</reference>
<dbReference type="STRING" id="1385511.GCA_000425225_03544"/>
<keyword evidence="2" id="KW-1185">Reference proteome</keyword>
<dbReference type="eggNOG" id="ENOG5032ZBV">
    <property type="taxonomic scope" value="Bacteria"/>
</dbReference>
<protein>
    <recommendedName>
        <fullName evidence="3">YhzD-like protein</fullName>
    </recommendedName>
</protein>
<proteinExistence type="predicted"/>
<name>A0A0A5G4Z5_9BACI</name>
<dbReference type="RefSeq" id="WP_027447117.1">
    <property type="nucleotide sequence ID" value="NZ_AULJ01000048.1"/>
</dbReference>
<evidence type="ECO:0008006" key="3">
    <source>
        <dbReference type="Google" id="ProtNLM"/>
    </source>
</evidence>
<comment type="caution">
    <text evidence="1">The sequence shown here is derived from an EMBL/GenBank/DDBJ whole genome shotgun (WGS) entry which is preliminary data.</text>
</comment>
<dbReference type="AlphaFoldDB" id="A0A0A5G4Z5"/>
<sequence length="61" mass="6932">MKAYVLTVFAQDGTQLLEESFEAPNDDDAKKIGEQKLADQGYEDHTHRCVAPEGHMVLFHR</sequence>
<organism evidence="1 2">
    <name type="scientific">Pontibacillus marinus BH030004 = DSM 16465</name>
    <dbReference type="NCBI Taxonomy" id="1385511"/>
    <lineage>
        <taxon>Bacteria</taxon>
        <taxon>Bacillati</taxon>
        <taxon>Bacillota</taxon>
        <taxon>Bacilli</taxon>
        <taxon>Bacillales</taxon>
        <taxon>Bacillaceae</taxon>
        <taxon>Pontibacillus</taxon>
    </lineage>
</organism>
<dbReference type="Pfam" id="PF14120">
    <property type="entry name" value="YhzD"/>
    <property type="match status" value="1"/>
</dbReference>
<dbReference type="InterPro" id="IPR025544">
    <property type="entry name" value="YhzD"/>
</dbReference>
<evidence type="ECO:0000313" key="1">
    <source>
        <dbReference type="EMBL" id="KGX86155.1"/>
    </source>
</evidence>
<accession>A0A0A5G4Z5</accession>
<dbReference type="Proteomes" id="UP000030403">
    <property type="component" value="Unassembled WGS sequence"/>
</dbReference>
<gene>
    <name evidence="1" type="ORF">N783_12605</name>
</gene>